<dbReference type="GO" id="GO:0004854">
    <property type="term" value="F:xanthine dehydrogenase activity"/>
    <property type="evidence" value="ECO:0007669"/>
    <property type="project" value="UniProtKB-EC"/>
</dbReference>
<evidence type="ECO:0000313" key="4">
    <source>
        <dbReference type="EMBL" id="CAA9229213.1"/>
    </source>
</evidence>
<keyword evidence="1" id="KW-0500">Molybdenum</keyword>
<gene>
    <name evidence="4" type="ORF">AVDCRST_MAG93-806</name>
</gene>
<dbReference type="EC" id="1.17.1.4" evidence="4"/>
<dbReference type="InterPro" id="IPR037165">
    <property type="entry name" value="AldOxase/xan_DH_Mopterin-bd_sf"/>
</dbReference>
<dbReference type="SUPFAM" id="SSF56003">
    <property type="entry name" value="Molybdenum cofactor-binding domain"/>
    <property type="match status" value="1"/>
</dbReference>
<organism evidence="4">
    <name type="scientific">uncultured Chloroflexia bacterium</name>
    <dbReference type="NCBI Taxonomy" id="1672391"/>
    <lineage>
        <taxon>Bacteria</taxon>
        <taxon>Bacillati</taxon>
        <taxon>Chloroflexota</taxon>
        <taxon>Chloroflexia</taxon>
        <taxon>environmental samples</taxon>
    </lineage>
</organism>
<dbReference type="PANTHER" id="PTHR11908:SF132">
    <property type="entry name" value="ALDEHYDE OXIDASE 1-RELATED"/>
    <property type="match status" value="1"/>
</dbReference>
<dbReference type="InterPro" id="IPR000674">
    <property type="entry name" value="Ald_Oxase/Xan_DH_a/b"/>
</dbReference>
<dbReference type="InterPro" id="IPR008274">
    <property type="entry name" value="AldOxase/xan_DH_MoCoBD1"/>
</dbReference>
<evidence type="ECO:0000256" key="1">
    <source>
        <dbReference type="ARBA" id="ARBA00022505"/>
    </source>
</evidence>
<proteinExistence type="predicted"/>
<feature type="non-terminal residue" evidence="4">
    <location>
        <position position="316"/>
    </location>
</feature>
<keyword evidence="2 4" id="KW-0560">Oxidoreductase</keyword>
<accession>A0A6J4HPL5</accession>
<dbReference type="AlphaFoldDB" id="A0A6J4HPL5"/>
<dbReference type="EMBL" id="CADCTR010000263">
    <property type="protein sequence ID" value="CAA9229213.1"/>
    <property type="molecule type" value="Genomic_DNA"/>
</dbReference>
<dbReference type="GO" id="GO:0005506">
    <property type="term" value="F:iron ion binding"/>
    <property type="evidence" value="ECO:0007669"/>
    <property type="project" value="InterPro"/>
</dbReference>
<dbReference type="Pfam" id="PF01315">
    <property type="entry name" value="Ald_Xan_dh_C"/>
    <property type="match status" value="1"/>
</dbReference>
<reference evidence="4" key="1">
    <citation type="submission" date="2020-02" db="EMBL/GenBank/DDBJ databases">
        <authorList>
            <person name="Meier V. D."/>
        </authorList>
    </citation>
    <scope>NUCLEOTIDE SEQUENCE</scope>
    <source>
        <strain evidence="4">AVDCRST_MAG93</strain>
    </source>
</reference>
<feature type="domain" description="Aldehyde oxidase/xanthine dehydrogenase a/b hammerhead" evidence="3">
    <location>
        <begin position="51"/>
        <end position="152"/>
    </location>
</feature>
<dbReference type="SUPFAM" id="SSF54665">
    <property type="entry name" value="CO dehydrogenase molybdoprotein N-domain-like"/>
    <property type="match status" value="1"/>
</dbReference>
<evidence type="ECO:0000259" key="3">
    <source>
        <dbReference type="SMART" id="SM01008"/>
    </source>
</evidence>
<evidence type="ECO:0000256" key="2">
    <source>
        <dbReference type="ARBA" id="ARBA00023002"/>
    </source>
</evidence>
<dbReference type="InterPro" id="IPR036856">
    <property type="entry name" value="Ald_Oxase/Xan_DH_a/b_sf"/>
</dbReference>
<dbReference type="InterPro" id="IPR016208">
    <property type="entry name" value="Ald_Oxase/xanthine_DH-like"/>
</dbReference>
<sequence length="316" mass="35146">MSIEHVEKQGADGEETYTVTERDALPSWEADANLDVVGTRQPRVEGVEKVTGRARYSYDIRLPGQLYARVLRSPLPHARIKRIDTVDAAALPGVRAILSSANAPQIKWYEESVLFDEIVRFIGDEVAAVAADSEEIAEDALRLIDVEYEELPFVASLAEALKPDAPKLYPDGNIAGEPQKYSRGDVEAGIREADVVIEQEYTTQTALHNSFEPHGCMASWEGEHLTLWSSTQSIWTVREEVAQKLELPEHRVRVIKHHMGGGFGAKQVPWKHDVIAALLSKASGRPVQLMLDRRAENLAAGNRNATRQRVRIGAKR</sequence>
<dbReference type="PANTHER" id="PTHR11908">
    <property type="entry name" value="XANTHINE DEHYDROGENASE"/>
    <property type="match status" value="1"/>
</dbReference>
<dbReference type="Gene3D" id="3.30.365.10">
    <property type="entry name" value="Aldehyde oxidase/xanthine dehydrogenase, molybdopterin binding domain"/>
    <property type="match status" value="2"/>
</dbReference>
<protein>
    <submittedName>
        <fullName evidence="4">Xanthine dehydrogenase, molybdenum binding subunit</fullName>
        <ecNumber evidence="4">1.17.1.4</ecNumber>
    </submittedName>
</protein>
<dbReference type="Pfam" id="PF02738">
    <property type="entry name" value="MoCoBD_1"/>
    <property type="match status" value="1"/>
</dbReference>
<name>A0A6J4HPL5_9CHLR</name>
<dbReference type="SMART" id="SM01008">
    <property type="entry name" value="Ald_Xan_dh_C"/>
    <property type="match status" value="1"/>
</dbReference>
<dbReference type="Gene3D" id="3.90.1170.50">
    <property type="entry name" value="Aldehyde oxidase/xanthine dehydrogenase, a/b hammerhead"/>
    <property type="match status" value="1"/>
</dbReference>